<dbReference type="InterPro" id="IPR004875">
    <property type="entry name" value="DDE_SF_endonuclease_dom"/>
</dbReference>
<dbReference type="Proteomes" id="UP000011777">
    <property type="component" value="Unassembled WGS sequence"/>
</dbReference>
<dbReference type="InterPro" id="IPR050863">
    <property type="entry name" value="CenT-Element_Derived"/>
</dbReference>
<dbReference type="EMBL" id="AOGT01002153">
    <property type="protein sequence ID" value="EMG46085.1"/>
    <property type="molecule type" value="Genomic_DNA"/>
</dbReference>
<dbReference type="GO" id="GO:0003677">
    <property type="term" value="F:DNA binding"/>
    <property type="evidence" value="ECO:0007669"/>
    <property type="project" value="UniProtKB-KW"/>
</dbReference>
<keyword evidence="1" id="KW-0238">DNA-binding</keyword>
<dbReference type="Pfam" id="PF03221">
    <property type="entry name" value="HTH_Tnp_Tc5"/>
    <property type="match status" value="1"/>
</dbReference>
<evidence type="ECO:0000256" key="2">
    <source>
        <dbReference type="SAM" id="MobiDB-lite"/>
    </source>
</evidence>
<dbReference type="GO" id="GO:0005634">
    <property type="term" value="C:nucleus"/>
    <property type="evidence" value="ECO:0007669"/>
    <property type="project" value="TreeGrafter"/>
</dbReference>
<keyword evidence="5" id="KW-1185">Reference proteome</keyword>
<evidence type="ECO:0000313" key="5">
    <source>
        <dbReference type="Proteomes" id="UP000011777"/>
    </source>
</evidence>
<dbReference type="STRING" id="1245528.M3JTB8"/>
<dbReference type="Pfam" id="PF03184">
    <property type="entry name" value="DDE_1"/>
    <property type="match status" value="1"/>
</dbReference>
<dbReference type="PANTHER" id="PTHR19303:SF74">
    <property type="entry name" value="POGO TRANSPOSABLE ELEMENT WITH KRAB DOMAIN"/>
    <property type="match status" value="1"/>
</dbReference>
<dbReference type="HOGENOM" id="CLU_415966_0_0_1"/>
<dbReference type="OrthoDB" id="4033386at2759"/>
<name>M3JTB8_CANMX</name>
<feature type="compositionally biased region" description="Basic residues" evidence="2">
    <location>
        <begin position="1"/>
        <end position="20"/>
    </location>
</feature>
<dbReference type="InterPro" id="IPR036397">
    <property type="entry name" value="RNaseH_sf"/>
</dbReference>
<comment type="caution">
    <text evidence="4">The sequence shown here is derived from an EMBL/GenBank/DDBJ whole genome shotgun (WGS) entry which is preliminary data.</text>
</comment>
<dbReference type="PANTHER" id="PTHR19303">
    <property type="entry name" value="TRANSPOSON"/>
    <property type="match status" value="1"/>
</dbReference>
<accession>M3JTB8</accession>
<feature type="region of interest" description="Disordered" evidence="2">
    <location>
        <begin position="327"/>
        <end position="349"/>
    </location>
</feature>
<sequence>MARSKKAKASTKSKKPKTNTKKYAEADMQAAIAEIKANPGVNKKATFIKYNIPPTTGNDRLKGSISREESDKSRRKFNDYEEDCLVEWIRLEASFNKPPTPIVVRRMAEDFYFSIHDKFEKMGQTWLECFVARRPEIAKATGVPIEHLRVVGANKKSINEFFDRLEKIQEEHHFEPQDIFNFDETSIILSRRKNEIVIGASGEKGDPKSIPVVGFSDRESCTVVECCSAAGQRLPAYVIFKGNNVCAHWIANKDFAIEANLTTSFSAESTTLAEPTILAESTTLADETVSGEVAGESTVFAAESTILIDDDTIDSGSVSCDDAVGYNSSSDSDLDSDDETPVHQCSEPNCSDQIVDDSDSFAEFDGDGKTSFEATSAPEEANAGLFDDISRWKLAASRKGWMNASLCLEWLKHFVKHSKSSRSDGKRLLICDGLRAHDAAAFRELCDENNIVLLILPPHCSHVLQPLDLNVFGKVKNKYKSKIGDLVCDKKHKKVIKRAFMIFYGQSRQEHFTPENIRIAWSMSGIVPLNRDKPLNSRLLLDSGEPVVSSESNDEPVLVDSDVDESVNLRTVMDLLTKVKKSGQERGFSLAEMSNVDKLIEIANGGLGGLFEKALESRQKRIQNVNMLNTPPDIRNSIIKPKDGEMDHELGQCWKRTYKK</sequence>
<dbReference type="AlphaFoldDB" id="M3JTB8"/>
<dbReference type="InterPro" id="IPR006600">
    <property type="entry name" value="HTH_CenpB_DNA-bd_dom"/>
</dbReference>
<feature type="domain" description="HTH CENPB-type" evidence="3">
    <location>
        <begin position="69"/>
        <end position="140"/>
    </location>
</feature>
<organism evidence="4 5">
    <name type="scientific">Candida maltosa (strain Xu316)</name>
    <name type="common">Yeast</name>
    <dbReference type="NCBI Taxonomy" id="1245528"/>
    <lineage>
        <taxon>Eukaryota</taxon>
        <taxon>Fungi</taxon>
        <taxon>Dikarya</taxon>
        <taxon>Ascomycota</taxon>
        <taxon>Saccharomycotina</taxon>
        <taxon>Pichiomycetes</taxon>
        <taxon>Debaryomycetaceae</taxon>
        <taxon>Candida/Lodderomyces clade</taxon>
        <taxon>Candida</taxon>
    </lineage>
</organism>
<reference evidence="4 5" key="1">
    <citation type="submission" date="2013-02" db="EMBL/GenBank/DDBJ databases">
        <title>Genome sequence of Candida maltosa Xu316, a potential industrial strain for xylitol and ethanol production.</title>
        <authorList>
            <person name="Yu J."/>
            <person name="Wang Q."/>
            <person name="Geng X."/>
            <person name="Bao W."/>
            <person name="He P."/>
            <person name="Cai J."/>
        </authorList>
    </citation>
    <scope>NUCLEOTIDE SEQUENCE [LARGE SCALE GENOMIC DNA]</scope>
    <source>
        <strain evidence="5">Xu316</strain>
    </source>
</reference>
<evidence type="ECO:0000313" key="4">
    <source>
        <dbReference type="EMBL" id="EMG46085.1"/>
    </source>
</evidence>
<dbReference type="eggNOG" id="KOG3105">
    <property type="taxonomic scope" value="Eukaryota"/>
</dbReference>
<protein>
    <submittedName>
        <fullName evidence="4">Putative intact version of Cirt1 transposase</fullName>
    </submittedName>
</protein>
<feature type="region of interest" description="Disordered" evidence="2">
    <location>
        <begin position="1"/>
        <end position="23"/>
    </location>
</feature>
<proteinExistence type="predicted"/>
<feature type="non-terminal residue" evidence="4">
    <location>
        <position position="660"/>
    </location>
</feature>
<dbReference type="PROSITE" id="PS51253">
    <property type="entry name" value="HTH_CENPB"/>
    <property type="match status" value="1"/>
</dbReference>
<evidence type="ECO:0000259" key="3">
    <source>
        <dbReference type="PROSITE" id="PS51253"/>
    </source>
</evidence>
<gene>
    <name evidence="4" type="ORF">G210_3683</name>
</gene>
<evidence type="ECO:0000256" key="1">
    <source>
        <dbReference type="ARBA" id="ARBA00023125"/>
    </source>
</evidence>
<dbReference type="Gene3D" id="3.30.420.10">
    <property type="entry name" value="Ribonuclease H-like superfamily/Ribonuclease H"/>
    <property type="match status" value="1"/>
</dbReference>